<organism evidence="2 3">
    <name type="scientific">Reticulomyxa filosa</name>
    <dbReference type="NCBI Taxonomy" id="46433"/>
    <lineage>
        <taxon>Eukaryota</taxon>
        <taxon>Sar</taxon>
        <taxon>Rhizaria</taxon>
        <taxon>Retaria</taxon>
        <taxon>Foraminifera</taxon>
        <taxon>Monothalamids</taxon>
        <taxon>Reticulomyxidae</taxon>
        <taxon>Reticulomyxa</taxon>
    </lineage>
</organism>
<feature type="region of interest" description="Disordered" evidence="1">
    <location>
        <begin position="195"/>
        <end position="231"/>
    </location>
</feature>
<feature type="compositionally biased region" description="Basic and acidic residues" evidence="1">
    <location>
        <begin position="316"/>
        <end position="348"/>
    </location>
</feature>
<accession>X6N358</accession>
<evidence type="ECO:0000256" key="1">
    <source>
        <dbReference type="SAM" id="MobiDB-lite"/>
    </source>
</evidence>
<gene>
    <name evidence="2" type="ORF">RFI_16898</name>
</gene>
<feature type="region of interest" description="Disordered" evidence="1">
    <location>
        <begin position="1"/>
        <end position="78"/>
    </location>
</feature>
<dbReference type="EMBL" id="ASPP01012732">
    <property type="protein sequence ID" value="ETO20318.1"/>
    <property type="molecule type" value="Genomic_DNA"/>
</dbReference>
<feature type="non-terminal residue" evidence="2">
    <location>
        <position position="1"/>
    </location>
</feature>
<reference evidence="2 3" key="1">
    <citation type="journal article" date="2013" name="Curr. Biol.">
        <title>The Genome of the Foraminiferan Reticulomyxa filosa.</title>
        <authorList>
            <person name="Glockner G."/>
            <person name="Hulsmann N."/>
            <person name="Schleicher M."/>
            <person name="Noegel A.A."/>
            <person name="Eichinger L."/>
            <person name="Gallinger C."/>
            <person name="Pawlowski J."/>
            <person name="Sierra R."/>
            <person name="Euteneuer U."/>
            <person name="Pillet L."/>
            <person name="Moustafa A."/>
            <person name="Platzer M."/>
            <person name="Groth M."/>
            <person name="Szafranski K."/>
            <person name="Schliwa M."/>
        </authorList>
    </citation>
    <scope>NUCLEOTIDE SEQUENCE [LARGE SCALE GENOMIC DNA]</scope>
</reference>
<sequence length="370" mass="41593">NNNNNNKSEKQDKSMESNTSIDKVKSINSDRWRPEESSEFVSNAKNKKQITEPQLKRRKLNHPQSSLSSSSSSSSSSFSSSLSSSSSTLIAPTLGTGALCFVFRTMSYFPRFEQNVDFCHIKPTKKERWEGGGKEFIICVGACLDETNKKSMEGEVVDGSATTRPNNAHATTTTTTTTITTTMLSKEDLSHWNTSDPTMHCDNTSKSTIERNIKHDTYSSHKETTSMNDFPFDTDDINMPLATEHVSATAITNVHTNDITNVHNHNNNNNNNNGQHLTDDEYDRSNKKNNKEEANATDSFDSSRHAQNDQQLSGNRTEEKLSSSGEEHTPLAHHQSGPEKNKKYDSKKGARYANYSIWFQRKYTLKKKNK</sequence>
<feature type="compositionally biased region" description="Polar residues" evidence="1">
    <location>
        <begin position="195"/>
        <end position="207"/>
    </location>
</feature>
<protein>
    <submittedName>
        <fullName evidence="2">Uncharacterized protein</fullName>
    </submittedName>
</protein>
<evidence type="ECO:0000313" key="2">
    <source>
        <dbReference type="EMBL" id="ETO20318.1"/>
    </source>
</evidence>
<feature type="compositionally biased region" description="Basic and acidic residues" evidence="1">
    <location>
        <begin position="22"/>
        <end position="36"/>
    </location>
</feature>
<keyword evidence="3" id="KW-1185">Reference proteome</keyword>
<comment type="caution">
    <text evidence="2">The sequence shown here is derived from an EMBL/GenBank/DDBJ whole genome shotgun (WGS) entry which is preliminary data.</text>
</comment>
<proteinExistence type="predicted"/>
<dbReference type="AlphaFoldDB" id="X6N358"/>
<dbReference type="Proteomes" id="UP000023152">
    <property type="component" value="Unassembled WGS sequence"/>
</dbReference>
<feature type="compositionally biased region" description="Low complexity" evidence="1">
    <location>
        <begin position="259"/>
        <end position="273"/>
    </location>
</feature>
<evidence type="ECO:0000313" key="3">
    <source>
        <dbReference type="Proteomes" id="UP000023152"/>
    </source>
</evidence>
<feature type="compositionally biased region" description="Basic and acidic residues" evidence="1">
    <location>
        <begin position="208"/>
        <end position="224"/>
    </location>
</feature>
<name>X6N358_RETFI</name>
<feature type="region of interest" description="Disordered" evidence="1">
    <location>
        <begin position="259"/>
        <end position="351"/>
    </location>
</feature>
<feature type="compositionally biased region" description="Low complexity" evidence="1">
    <location>
        <begin position="65"/>
        <end position="78"/>
    </location>
</feature>
<feature type="compositionally biased region" description="Basic and acidic residues" evidence="1">
    <location>
        <begin position="277"/>
        <end position="294"/>
    </location>
</feature>